<evidence type="ECO:0000313" key="5">
    <source>
        <dbReference type="EMBL" id="QOY33887.1"/>
    </source>
</evidence>
<evidence type="ECO:0000259" key="2">
    <source>
        <dbReference type="Pfam" id="PF21106"/>
    </source>
</evidence>
<dbReference type="PANTHER" id="PTHR41313:SF1">
    <property type="entry name" value="DNA METHYLASE ADENINE-SPECIFIC DOMAIN-CONTAINING PROTEIN"/>
    <property type="match status" value="1"/>
</dbReference>
<dbReference type="Pfam" id="PF21106">
    <property type="entry name" value="YtxK_like"/>
    <property type="match status" value="1"/>
</dbReference>
<dbReference type="OrthoDB" id="9788159at2"/>
<proteinExistence type="predicted"/>
<evidence type="ECO:0000313" key="4">
    <source>
        <dbReference type="EMBL" id="OIJ22863.1"/>
    </source>
</evidence>
<dbReference type="GO" id="GO:0032259">
    <property type="term" value="P:methylation"/>
    <property type="evidence" value="ECO:0007669"/>
    <property type="project" value="UniProtKB-KW"/>
</dbReference>
<dbReference type="GO" id="GO:0008170">
    <property type="term" value="F:N-methyltransferase activity"/>
    <property type="evidence" value="ECO:0007669"/>
    <property type="project" value="InterPro"/>
</dbReference>
<dbReference type="EMBL" id="LQXD01000018">
    <property type="protein sequence ID" value="OIJ22863.1"/>
    <property type="molecule type" value="Genomic_DNA"/>
</dbReference>
<feature type="domain" description="DNA methylase adenine-specific" evidence="1">
    <location>
        <begin position="96"/>
        <end position="290"/>
    </location>
</feature>
<protein>
    <submittedName>
        <fullName evidence="4 5">SAM-dependent methyltransferase</fullName>
    </submittedName>
</protein>
<dbReference type="InterPro" id="IPR052933">
    <property type="entry name" value="DNA_Protect_Modify"/>
</dbReference>
<sequence>MVQKLDFETFFTKLDESTETIQSDCNLTYLESLIHTGKLLFLGDLNQPLSEIAHKKVKKAISDIHLDDLSKEEIRKTFQLAILKGMKEATQPNHAMTPDAVAMFMAYLVNKLTGKTDRFRILDPAVGPGNLLTAILNHSNKQIESFGVEPDETLLQLAYVNANLQQHKTELFHQDSLTDILVDPVDIVVADLPIGYYPNQENASRYRLKAEEGMSYTHHLMIEQSLNYTKESGFLLFLIPNFMFESTQAKQLHHYIKEHAHIYSLLQLPKSMFKEEKHAKSIFILRKKGAGVKGPNQALLAELPSFSNKHALSEMVTSINNWFDAYIN</sequence>
<dbReference type="InterPro" id="IPR016843">
    <property type="entry name" value="S-AdoMet-dep_Ade-MeTrfase_prd"/>
</dbReference>
<dbReference type="EMBL" id="CP063356">
    <property type="protein sequence ID" value="QOY33887.1"/>
    <property type="molecule type" value="Genomic_DNA"/>
</dbReference>
<reference evidence="4 6" key="1">
    <citation type="submission" date="2016-10" db="EMBL/GenBank/DDBJ databases">
        <title>Draft genome sequences of four alkaliphilic bacteria belonging to the Anaerobacillus genus.</title>
        <authorList>
            <person name="Bassil N.M."/>
            <person name="Lloyd J.R."/>
        </authorList>
    </citation>
    <scope>NUCLEOTIDE SEQUENCE [LARGE SCALE GENOMIC DNA]</scope>
    <source>
        <strain evidence="4 6">NB2006</strain>
    </source>
</reference>
<dbReference type="Gene3D" id="3.40.50.150">
    <property type="entry name" value="Vaccinia Virus protein VP39"/>
    <property type="match status" value="1"/>
</dbReference>
<dbReference type="InterPro" id="IPR003356">
    <property type="entry name" value="DNA_methylase_A-5"/>
</dbReference>
<dbReference type="AlphaFoldDB" id="A0A1S2MEL1"/>
<dbReference type="Pfam" id="PF02384">
    <property type="entry name" value="N6_Mtase"/>
    <property type="match status" value="1"/>
</dbReference>
<feature type="domain" description="YtxK-like N-terminal helical" evidence="2">
    <location>
        <begin position="8"/>
        <end position="86"/>
    </location>
</feature>
<dbReference type="Gene3D" id="1.10.150.470">
    <property type="match status" value="1"/>
</dbReference>
<dbReference type="PANTHER" id="PTHR41313">
    <property type="entry name" value="ADENINE-SPECIFIC METHYLTRANSFERASE"/>
    <property type="match status" value="1"/>
</dbReference>
<dbReference type="RefSeq" id="WP_071315912.1">
    <property type="nucleotide sequence ID" value="NZ_CP063356.2"/>
</dbReference>
<dbReference type="Proteomes" id="UP000180175">
    <property type="component" value="Chromosome"/>
</dbReference>
<dbReference type="SUPFAM" id="SSF53335">
    <property type="entry name" value="S-adenosyl-L-methionine-dependent methyltransferases"/>
    <property type="match status" value="1"/>
</dbReference>
<keyword evidence="4" id="KW-0489">Methyltransferase</keyword>
<keyword evidence="4" id="KW-0808">Transferase</keyword>
<evidence type="ECO:0000259" key="1">
    <source>
        <dbReference type="Pfam" id="PF02384"/>
    </source>
</evidence>
<dbReference type="KEGG" id="aia:AWH56_014130"/>
<name>A0A1S2MEL1_9BACI</name>
<dbReference type="InterPro" id="IPR048375">
    <property type="entry name" value="YtxK-like_N"/>
</dbReference>
<reference evidence="5" key="4">
    <citation type="submission" date="2020-10" db="EMBL/GenBank/DDBJ databases">
        <authorList>
            <person name="Bassil N.M."/>
            <person name="Lloyd J.R."/>
        </authorList>
    </citation>
    <scope>NUCLEOTIDE SEQUENCE</scope>
    <source>
        <strain evidence="5">NB2006</strain>
    </source>
</reference>
<dbReference type="EMBL" id="LQXD01000107">
    <property type="protein sequence ID" value="OIJ15372.1"/>
    <property type="molecule type" value="Genomic_DNA"/>
</dbReference>
<dbReference type="GO" id="GO:0003677">
    <property type="term" value="F:DNA binding"/>
    <property type="evidence" value="ECO:0007669"/>
    <property type="project" value="InterPro"/>
</dbReference>
<dbReference type="PRINTS" id="PR00507">
    <property type="entry name" value="N12N6MTFRASE"/>
</dbReference>
<reference evidence="5 6" key="3">
    <citation type="journal article" date="2019" name="Int. J. Syst. Evol. Microbiol.">
        <title>Anaerobacillus isosaccharinicus sp. nov., an alkaliphilic bacterium which degrades isosaccharinic acid.</title>
        <authorList>
            <person name="Bassil N.M."/>
            <person name="Lloyd J.R."/>
        </authorList>
    </citation>
    <scope>NUCLEOTIDE SEQUENCE [LARGE SCALE GENOMIC DNA]</scope>
    <source>
        <strain evidence="5 6">NB2006</strain>
    </source>
</reference>
<dbReference type="PIRSF" id="PIRSF026567">
    <property type="entry name" value="Adenine_mtase_bact_prd"/>
    <property type="match status" value="1"/>
</dbReference>
<keyword evidence="6" id="KW-1185">Reference proteome</keyword>
<organism evidence="4 6">
    <name type="scientific">Anaerobacillus isosaccharinicus</name>
    <dbReference type="NCBI Taxonomy" id="1532552"/>
    <lineage>
        <taxon>Bacteria</taxon>
        <taxon>Bacillati</taxon>
        <taxon>Bacillota</taxon>
        <taxon>Bacilli</taxon>
        <taxon>Bacillales</taxon>
        <taxon>Bacillaceae</taxon>
        <taxon>Anaerobacillus</taxon>
    </lineage>
</organism>
<accession>A0A1S2MEL1</accession>
<evidence type="ECO:0000313" key="3">
    <source>
        <dbReference type="EMBL" id="OIJ15372.1"/>
    </source>
</evidence>
<gene>
    <name evidence="5" type="ORF">AWH56_014130</name>
    <name evidence="4" type="ORF">AWH56_04070</name>
    <name evidence="3" type="ORF">AWH56_11720</name>
</gene>
<dbReference type="InterPro" id="IPR029063">
    <property type="entry name" value="SAM-dependent_MTases_sf"/>
</dbReference>
<evidence type="ECO:0000313" key="6">
    <source>
        <dbReference type="Proteomes" id="UP000180175"/>
    </source>
</evidence>
<reference evidence="5 6" key="2">
    <citation type="journal article" date="2017" name="Genome Announc.">
        <title>Draft Genome Sequences of Four Alkaliphilic Bacteria Belonging to the Anaerobacillus Genus.</title>
        <authorList>
            <person name="Bassil N.M."/>
            <person name="Lloyd J.R."/>
        </authorList>
    </citation>
    <scope>NUCLEOTIDE SEQUENCE [LARGE SCALE GENOMIC DNA]</scope>
    <source>
        <strain evidence="5 6">NB2006</strain>
    </source>
</reference>
<dbReference type="CDD" id="cd02440">
    <property type="entry name" value="AdoMet_MTases"/>
    <property type="match status" value="1"/>
</dbReference>